<proteinExistence type="predicted"/>
<sequence>MKTLVTILATLICPVICIAQSNYREGYVIQINGDTVKGYINVKEWDTNPQSISFKKSQADREETKYTPLTIKSFAAGDYAYLAYIGRVSNNKNVFPDMDNYRDTTTSTDTVFLHELISGSKVSLYDKFKDNKRSFFFKEANQAPVELVYYNYYEDGTTIRTLPVYISQVFELQKKYGEGSVRLADFDRLNYRRDDLVRVFEKMNGDGKRVHKSTGGHQFFVGLGGVVSQNRFVGDNQFTAAGTVNSFSPRIHAGVDIFNNVVTKKLILRAEVSFSYNKPTFSGIDPLYTGAKNRQFYQFEQYNASLTPQALFSFYSDEAVRLFASAGIGLNFSFYKNNRFYADNNTASYLVVPYKLESYWANFPLQAGAVIAKRYEVAFTYVPRAAYTNYVLFGISSRVLGVNLRYHL</sequence>
<evidence type="ECO:0008006" key="3">
    <source>
        <dbReference type="Google" id="ProtNLM"/>
    </source>
</evidence>
<dbReference type="EMBL" id="BAABJI010000002">
    <property type="protein sequence ID" value="GAA4924381.1"/>
    <property type="molecule type" value="Genomic_DNA"/>
</dbReference>
<evidence type="ECO:0000313" key="2">
    <source>
        <dbReference type="Proteomes" id="UP001501436"/>
    </source>
</evidence>
<protein>
    <recommendedName>
        <fullName evidence="3">Outer membrane protein with beta-barrel domain</fullName>
    </recommendedName>
</protein>
<name>A0ABP9G045_9SPHI</name>
<comment type="caution">
    <text evidence="1">The sequence shown here is derived from an EMBL/GenBank/DDBJ whole genome shotgun (WGS) entry which is preliminary data.</text>
</comment>
<dbReference type="Proteomes" id="UP001501436">
    <property type="component" value="Unassembled WGS sequence"/>
</dbReference>
<reference evidence="2" key="1">
    <citation type="journal article" date="2019" name="Int. J. Syst. Evol. Microbiol.">
        <title>The Global Catalogue of Microorganisms (GCM) 10K type strain sequencing project: providing services to taxonomists for standard genome sequencing and annotation.</title>
        <authorList>
            <consortium name="The Broad Institute Genomics Platform"/>
            <consortium name="The Broad Institute Genome Sequencing Center for Infectious Disease"/>
            <person name="Wu L."/>
            <person name="Ma J."/>
        </authorList>
    </citation>
    <scope>NUCLEOTIDE SEQUENCE [LARGE SCALE GENOMIC DNA]</scope>
    <source>
        <strain evidence="2">JCM 18283</strain>
    </source>
</reference>
<gene>
    <name evidence="1" type="ORF">GCM10023313_30950</name>
</gene>
<evidence type="ECO:0000313" key="1">
    <source>
        <dbReference type="EMBL" id="GAA4924381.1"/>
    </source>
</evidence>
<keyword evidence="2" id="KW-1185">Reference proteome</keyword>
<accession>A0ABP9G045</accession>
<organism evidence="1 2">
    <name type="scientific">Mucilaginibacter defluvii</name>
    <dbReference type="NCBI Taxonomy" id="1196019"/>
    <lineage>
        <taxon>Bacteria</taxon>
        <taxon>Pseudomonadati</taxon>
        <taxon>Bacteroidota</taxon>
        <taxon>Sphingobacteriia</taxon>
        <taxon>Sphingobacteriales</taxon>
        <taxon>Sphingobacteriaceae</taxon>
        <taxon>Mucilaginibacter</taxon>
    </lineage>
</organism>
<dbReference type="RefSeq" id="WP_345332258.1">
    <property type="nucleotide sequence ID" value="NZ_BAABJI010000002.1"/>
</dbReference>